<sequence length="290" mass="32486">MGEWKNDARSGFGVCERSDGLKYQGEWANNAKSGYGVTTFRDGTKEEGKYKNNVLVVSTRRKGVLFVRNSKLKERVEASVEAANRAASIAQQKVRPEIRRRQLNESHGGESFGTDLSDPISHSRHLSQTHSKNASFEQTLLVDQVDGTYLTSSVPPQPNQIVGISQVAQNSPQIGNHVGTSQNIQLSNHMKIRRNRPSLMRQNDVNENLLNRRSTLASSRDKRADPSPDIAENMGSLPNLAELENSGVERSSNVVQAWLLRWRVPLFLAAANISLLCLFYNLLTYEKKRR</sequence>
<keyword evidence="6 12" id="KW-0812">Transmembrane</keyword>
<evidence type="ECO:0000256" key="10">
    <source>
        <dbReference type="ARBA" id="ARBA00023136"/>
    </source>
</evidence>
<evidence type="ECO:0000256" key="4">
    <source>
        <dbReference type="ARBA" id="ARBA00008599"/>
    </source>
</evidence>
<evidence type="ECO:0000256" key="9">
    <source>
        <dbReference type="ARBA" id="ARBA00022989"/>
    </source>
</evidence>
<evidence type="ECO:0000256" key="12">
    <source>
        <dbReference type="SAM" id="Phobius"/>
    </source>
</evidence>
<dbReference type="SMART" id="SM00698">
    <property type="entry name" value="MORN"/>
    <property type="match status" value="2"/>
</dbReference>
<dbReference type="InterPro" id="IPR017191">
    <property type="entry name" value="Junctophilin"/>
</dbReference>
<dbReference type="Gene3D" id="2.20.110.10">
    <property type="entry name" value="Histone H3 K4-specific methyltransferase SET7/9 N-terminal domain"/>
    <property type="match status" value="1"/>
</dbReference>
<keyword evidence="7" id="KW-0677">Repeat</keyword>
<dbReference type="PANTHER" id="PTHR23085">
    <property type="entry name" value="GH28348P"/>
    <property type="match status" value="1"/>
</dbReference>
<keyword evidence="8" id="KW-0256">Endoplasmic reticulum</keyword>
<dbReference type="Proteomes" id="UP000095283">
    <property type="component" value="Unplaced"/>
</dbReference>
<dbReference type="Pfam" id="PF02493">
    <property type="entry name" value="MORN"/>
    <property type="match status" value="2"/>
</dbReference>
<evidence type="ECO:0000256" key="11">
    <source>
        <dbReference type="SAM" id="MobiDB-lite"/>
    </source>
</evidence>
<evidence type="ECO:0000256" key="1">
    <source>
        <dbReference type="ARBA" id="ARBA00004163"/>
    </source>
</evidence>
<keyword evidence="5" id="KW-1003">Cell membrane</keyword>
<name>A0A1I7WVS2_HETBA</name>
<proteinExistence type="inferred from homology"/>
<evidence type="ECO:0000256" key="8">
    <source>
        <dbReference type="ARBA" id="ARBA00022824"/>
    </source>
</evidence>
<keyword evidence="10 12" id="KW-0472">Membrane</keyword>
<evidence type="ECO:0000256" key="6">
    <source>
        <dbReference type="ARBA" id="ARBA00022692"/>
    </source>
</evidence>
<feature type="region of interest" description="Disordered" evidence="11">
    <location>
        <begin position="213"/>
        <end position="235"/>
    </location>
</feature>
<evidence type="ECO:0000256" key="2">
    <source>
        <dbReference type="ARBA" id="ARBA00004184"/>
    </source>
</evidence>
<protein>
    <submittedName>
        <fullName evidence="14">Junctophilin-1</fullName>
    </submittedName>
</protein>
<dbReference type="SUPFAM" id="SSF82185">
    <property type="entry name" value="Histone H3 K4-specific methyltransferase SET7/9 N-terminal domain"/>
    <property type="match status" value="1"/>
</dbReference>
<evidence type="ECO:0000256" key="5">
    <source>
        <dbReference type="ARBA" id="ARBA00022475"/>
    </source>
</evidence>
<comment type="subcellular location">
    <subcellularLocation>
        <location evidence="3">Cell membrane</location>
    </subcellularLocation>
    <subcellularLocation>
        <location evidence="2">Endomembrane system</location>
        <topology evidence="2">Peripheral membrane protein</topology>
    </subcellularLocation>
    <subcellularLocation>
        <location evidence="1">Endoplasmic reticulum membrane</location>
        <topology evidence="1">Single-pass type IV membrane protein</topology>
    </subcellularLocation>
</comment>
<dbReference type="FunFam" id="2.20.110.10:FF:000001">
    <property type="entry name" value="Junctophilin"/>
    <property type="match status" value="1"/>
</dbReference>
<keyword evidence="9 12" id="KW-1133">Transmembrane helix</keyword>
<evidence type="ECO:0000256" key="3">
    <source>
        <dbReference type="ARBA" id="ARBA00004236"/>
    </source>
</evidence>
<accession>A0A1I7WVS2</accession>
<dbReference type="GO" id="GO:0005886">
    <property type="term" value="C:plasma membrane"/>
    <property type="evidence" value="ECO:0007669"/>
    <property type="project" value="UniProtKB-SubCell"/>
</dbReference>
<dbReference type="WBParaSite" id="Hba_09221">
    <property type="protein sequence ID" value="Hba_09221"/>
    <property type="gene ID" value="Hba_09221"/>
</dbReference>
<reference evidence="14" key="1">
    <citation type="submission" date="2016-11" db="UniProtKB">
        <authorList>
            <consortium name="WormBaseParasite"/>
        </authorList>
    </citation>
    <scope>IDENTIFICATION</scope>
</reference>
<dbReference type="GO" id="GO:0005789">
    <property type="term" value="C:endoplasmic reticulum membrane"/>
    <property type="evidence" value="ECO:0007669"/>
    <property type="project" value="UniProtKB-SubCell"/>
</dbReference>
<evidence type="ECO:0000313" key="14">
    <source>
        <dbReference type="WBParaSite" id="Hba_09221"/>
    </source>
</evidence>
<dbReference type="InterPro" id="IPR003409">
    <property type="entry name" value="MORN"/>
</dbReference>
<organism evidence="13 14">
    <name type="scientific">Heterorhabditis bacteriophora</name>
    <name type="common">Entomopathogenic nematode worm</name>
    <dbReference type="NCBI Taxonomy" id="37862"/>
    <lineage>
        <taxon>Eukaryota</taxon>
        <taxon>Metazoa</taxon>
        <taxon>Ecdysozoa</taxon>
        <taxon>Nematoda</taxon>
        <taxon>Chromadorea</taxon>
        <taxon>Rhabditida</taxon>
        <taxon>Rhabditina</taxon>
        <taxon>Rhabditomorpha</taxon>
        <taxon>Strongyloidea</taxon>
        <taxon>Heterorhabditidae</taxon>
        <taxon>Heterorhabditis</taxon>
    </lineage>
</organism>
<dbReference type="GO" id="GO:0030314">
    <property type="term" value="C:junctional membrane complex"/>
    <property type="evidence" value="ECO:0007669"/>
    <property type="project" value="InterPro"/>
</dbReference>
<dbReference type="PANTHER" id="PTHR23085:SF16">
    <property type="entry name" value="GH28348P"/>
    <property type="match status" value="1"/>
</dbReference>
<comment type="similarity">
    <text evidence="4">Belongs to the junctophilin family.</text>
</comment>
<evidence type="ECO:0000313" key="13">
    <source>
        <dbReference type="Proteomes" id="UP000095283"/>
    </source>
</evidence>
<evidence type="ECO:0000256" key="7">
    <source>
        <dbReference type="ARBA" id="ARBA00022737"/>
    </source>
</evidence>
<keyword evidence="13" id="KW-1185">Reference proteome</keyword>
<dbReference type="AlphaFoldDB" id="A0A1I7WVS2"/>
<feature type="transmembrane region" description="Helical" evidence="12">
    <location>
        <begin position="262"/>
        <end position="283"/>
    </location>
</feature>